<keyword evidence="6" id="KW-0695">RNA-directed DNA polymerase</keyword>
<reference evidence="11" key="2">
    <citation type="submission" date="2023-06" db="EMBL/GenBank/DDBJ databases">
        <authorList>
            <person name="Swenson N.G."/>
            <person name="Wegrzyn J.L."/>
            <person name="Mcevoy S.L."/>
        </authorList>
    </citation>
    <scope>NUCLEOTIDE SEQUENCE</scope>
    <source>
        <strain evidence="11">NS2018</strain>
        <tissue evidence="11">Leaf</tissue>
    </source>
</reference>
<evidence type="ECO:0000256" key="2">
    <source>
        <dbReference type="ARBA" id="ARBA00022695"/>
    </source>
</evidence>
<evidence type="ECO:0000313" key="11">
    <source>
        <dbReference type="EMBL" id="KAK0578574.1"/>
    </source>
</evidence>
<evidence type="ECO:0000313" key="12">
    <source>
        <dbReference type="Proteomes" id="UP001168877"/>
    </source>
</evidence>
<evidence type="ECO:0000256" key="7">
    <source>
        <dbReference type="SAM" id="Coils"/>
    </source>
</evidence>
<dbReference type="GO" id="GO:0003964">
    <property type="term" value="F:RNA-directed DNA polymerase activity"/>
    <property type="evidence" value="ECO:0007669"/>
    <property type="project" value="UniProtKB-KW"/>
</dbReference>
<dbReference type="Pfam" id="PF13456">
    <property type="entry name" value="RVT_3"/>
    <property type="match status" value="1"/>
</dbReference>
<dbReference type="Pfam" id="PF17921">
    <property type="entry name" value="Integrase_H2C2"/>
    <property type="match status" value="1"/>
</dbReference>
<evidence type="ECO:0000256" key="3">
    <source>
        <dbReference type="ARBA" id="ARBA00022722"/>
    </source>
</evidence>
<keyword evidence="4" id="KW-0255">Endonuclease</keyword>
<dbReference type="GO" id="GO:0003676">
    <property type="term" value="F:nucleic acid binding"/>
    <property type="evidence" value="ECO:0007669"/>
    <property type="project" value="InterPro"/>
</dbReference>
<dbReference type="InterPro" id="IPR012337">
    <property type="entry name" value="RNaseH-like_sf"/>
</dbReference>
<dbReference type="Pfam" id="PF00078">
    <property type="entry name" value="RVT_1"/>
    <property type="match status" value="1"/>
</dbReference>
<dbReference type="InterPro" id="IPR002156">
    <property type="entry name" value="RNaseH_domain"/>
</dbReference>
<dbReference type="InterPro" id="IPR041373">
    <property type="entry name" value="RT_RNaseH"/>
</dbReference>
<dbReference type="InterPro" id="IPR001584">
    <property type="entry name" value="Integrase_cat-core"/>
</dbReference>
<evidence type="ECO:0000256" key="4">
    <source>
        <dbReference type="ARBA" id="ARBA00022759"/>
    </source>
</evidence>
<keyword evidence="3" id="KW-0540">Nuclease</keyword>
<dbReference type="PANTHER" id="PTHR48475:SF2">
    <property type="entry name" value="RIBONUCLEASE H"/>
    <property type="match status" value="1"/>
</dbReference>
<dbReference type="EMBL" id="JAUESC010000385">
    <property type="protein sequence ID" value="KAK0578574.1"/>
    <property type="molecule type" value="Genomic_DNA"/>
</dbReference>
<proteinExistence type="predicted"/>
<gene>
    <name evidence="11" type="ORF">LWI29_012716</name>
</gene>
<keyword evidence="12" id="KW-1185">Reference proteome</keyword>
<dbReference type="GO" id="GO:0004523">
    <property type="term" value="F:RNA-DNA hybrid ribonuclease activity"/>
    <property type="evidence" value="ECO:0007669"/>
    <property type="project" value="InterPro"/>
</dbReference>
<evidence type="ECO:0000256" key="6">
    <source>
        <dbReference type="ARBA" id="ARBA00022918"/>
    </source>
</evidence>
<dbReference type="SUPFAM" id="SSF56672">
    <property type="entry name" value="DNA/RNA polymerases"/>
    <property type="match status" value="1"/>
</dbReference>
<comment type="caution">
    <text evidence="11">The sequence shown here is derived from an EMBL/GenBank/DDBJ whole genome shotgun (WGS) entry which is preliminary data.</text>
</comment>
<feature type="domain" description="Integrase catalytic" evidence="10">
    <location>
        <begin position="703"/>
        <end position="865"/>
    </location>
</feature>
<dbReference type="CDD" id="cd01647">
    <property type="entry name" value="RT_LTR"/>
    <property type="match status" value="1"/>
</dbReference>
<dbReference type="InterPro" id="IPR036397">
    <property type="entry name" value="RNaseH_sf"/>
</dbReference>
<feature type="domain" description="Reverse transcriptase" evidence="8">
    <location>
        <begin position="46"/>
        <end position="225"/>
    </location>
</feature>
<feature type="domain" description="RNase H type-1" evidence="9">
    <location>
        <begin position="417"/>
        <end position="546"/>
    </location>
</feature>
<evidence type="ECO:0000259" key="9">
    <source>
        <dbReference type="PROSITE" id="PS50879"/>
    </source>
</evidence>
<accession>A0AA39V7E5</accession>
<dbReference type="Gene3D" id="1.10.340.70">
    <property type="match status" value="1"/>
</dbReference>
<evidence type="ECO:0000256" key="5">
    <source>
        <dbReference type="ARBA" id="ARBA00022801"/>
    </source>
</evidence>
<dbReference type="Pfam" id="PF17917">
    <property type="entry name" value="RT_RNaseH"/>
    <property type="match status" value="1"/>
</dbReference>
<dbReference type="PANTHER" id="PTHR48475">
    <property type="entry name" value="RIBONUCLEASE H"/>
    <property type="match status" value="1"/>
</dbReference>
<dbReference type="Gene3D" id="3.30.70.270">
    <property type="match status" value="2"/>
</dbReference>
<dbReference type="PROSITE" id="PS50879">
    <property type="entry name" value="RNASE_H_1"/>
    <property type="match status" value="1"/>
</dbReference>
<protein>
    <submittedName>
        <fullName evidence="11">Uncharacterized protein</fullName>
    </submittedName>
</protein>
<sequence length="994" mass="113089">MLGVDPRVISHHLSINPEFRPVVQKRRLFNPEKSIAIKKEVEKLLSAGSIREVKYPEWVANVVLVKKKNKQWRMCVDFTDLNNTCPKDSFPLPRIDQLVDATAGHELLSFMDAYSGYNQIRMNKADEEKTSFTTDQGLYCYKVMPFGLKNAGATYQRLVNRIFARQIRKNMEVYMDDMLTKSTTSEKHTEDLKETFDVLRKYQMKLNPSKCVFGVPSGRFLGFQVHQRGIEVNPEKIKALEGMASPKTLKDVQRLMGCLASLNRFIAKSTDKCAPFFKAIKKGKGLEWKVATSSVLIRLEEGIQKPVYYTSKALLPAETRYLPAEKIALALITSARKLRPYFQAHTIEVYTDCPLKLILQKPEVSGRLTKWAVELSEYDIRYTPKAAIKGQAVSDFIAEFTEPDAEVRRVMEDEQTTKFQWKLHVDGSSNTHGSGAGIVITTPEGDTVECAMRFDFKATNNQAEYEVLLAGLRVCIALGADELEIYSDSQVVVNQVLDEYQAREEHMIAYLDIAKRLLRKFKMYRISQIPREENEKTDALSKLASATTSIRFKAIPVAHLIKPSTAESEEITIAEIRPSPGNWTYKLRKYLEENILSEDAVEAKRIRYRSTRYAILRGELYRRGFSKVLQRCISGEKTREILRSVHSGVCGNYTGGKSLAHKILRQGFYWSTLFAEAQRFAESCETCQRIANDIRRPPELLRSLTSPWPFAMWGLDLIGPMPTGTKGGAKHAIVAVDYFTKWAETEALVHITEANTTSFVKKNIIYRFGIPSIIITDNGTQFDNKKFREMCEEFKIANYYASAAHPQTNGQTEAVNKVIKHILKAKLEAKKGGWADKLLEVLWAYRTTVRSSTGETPFALAFGTEAVIPAETTFTSPRVQLYSPEHNIDMLQQNLDELEEIRDAAQVRNSAYQQRAARYYNSHVRERRFQLGDLVLRRVSPNTKDKSSGSLADKWEGPYIIKRIVGHGAYMIARPEGSLVPRPCNAQYLKIFYP</sequence>
<reference evidence="11" key="1">
    <citation type="journal article" date="2022" name="Plant J.">
        <title>Strategies of tolerance reflected in two North American maple genomes.</title>
        <authorList>
            <person name="McEvoy S.L."/>
            <person name="Sezen U.U."/>
            <person name="Trouern-Trend A."/>
            <person name="McMahon S.M."/>
            <person name="Schaberg P.G."/>
            <person name="Yang J."/>
            <person name="Wegrzyn J.L."/>
            <person name="Swenson N.G."/>
        </authorList>
    </citation>
    <scope>NUCLEOTIDE SEQUENCE</scope>
    <source>
        <strain evidence="11">NS2018</strain>
    </source>
</reference>
<dbReference type="InterPro" id="IPR000477">
    <property type="entry name" value="RT_dom"/>
</dbReference>
<keyword evidence="5" id="KW-0378">Hydrolase</keyword>
<dbReference type="SUPFAM" id="SSF53098">
    <property type="entry name" value="Ribonuclease H-like"/>
    <property type="match status" value="2"/>
</dbReference>
<evidence type="ECO:0000259" key="8">
    <source>
        <dbReference type="PROSITE" id="PS50878"/>
    </source>
</evidence>
<name>A0AA39V7E5_ACESA</name>
<dbReference type="PROSITE" id="PS50878">
    <property type="entry name" value="RT_POL"/>
    <property type="match status" value="1"/>
</dbReference>
<dbReference type="Proteomes" id="UP001168877">
    <property type="component" value="Unassembled WGS sequence"/>
</dbReference>
<dbReference type="Gene3D" id="3.30.420.10">
    <property type="entry name" value="Ribonuclease H-like superfamily/Ribonuclease H"/>
    <property type="match status" value="2"/>
</dbReference>
<evidence type="ECO:0000256" key="1">
    <source>
        <dbReference type="ARBA" id="ARBA00022679"/>
    </source>
</evidence>
<organism evidence="11 12">
    <name type="scientific">Acer saccharum</name>
    <name type="common">Sugar maple</name>
    <dbReference type="NCBI Taxonomy" id="4024"/>
    <lineage>
        <taxon>Eukaryota</taxon>
        <taxon>Viridiplantae</taxon>
        <taxon>Streptophyta</taxon>
        <taxon>Embryophyta</taxon>
        <taxon>Tracheophyta</taxon>
        <taxon>Spermatophyta</taxon>
        <taxon>Magnoliopsida</taxon>
        <taxon>eudicotyledons</taxon>
        <taxon>Gunneridae</taxon>
        <taxon>Pentapetalae</taxon>
        <taxon>rosids</taxon>
        <taxon>malvids</taxon>
        <taxon>Sapindales</taxon>
        <taxon>Sapindaceae</taxon>
        <taxon>Hippocastanoideae</taxon>
        <taxon>Acereae</taxon>
        <taxon>Acer</taxon>
    </lineage>
</organism>
<dbReference type="AlphaFoldDB" id="A0AA39V7E5"/>
<dbReference type="Gene3D" id="3.10.10.10">
    <property type="entry name" value="HIV Type 1 Reverse Transcriptase, subunit A, domain 1"/>
    <property type="match status" value="1"/>
</dbReference>
<dbReference type="Pfam" id="PF00665">
    <property type="entry name" value="rve"/>
    <property type="match status" value="1"/>
</dbReference>
<dbReference type="PROSITE" id="PS50994">
    <property type="entry name" value="INTEGRASE"/>
    <property type="match status" value="1"/>
</dbReference>
<dbReference type="CDD" id="cd09279">
    <property type="entry name" value="RNase_HI_like"/>
    <property type="match status" value="1"/>
</dbReference>
<dbReference type="InterPro" id="IPR041588">
    <property type="entry name" value="Integrase_H2C2"/>
</dbReference>
<dbReference type="InterPro" id="IPR043128">
    <property type="entry name" value="Rev_trsase/Diguanyl_cyclase"/>
</dbReference>
<keyword evidence="7" id="KW-0175">Coiled coil</keyword>
<dbReference type="GO" id="GO:0015074">
    <property type="term" value="P:DNA integration"/>
    <property type="evidence" value="ECO:0007669"/>
    <property type="project" value="InterPro"/>
</dbReference>
<evidence type="ECO:0000259" key="10">
    <source>
        <dbReference type="PROSITE" id="PS50994"/>
    </source>
</evidence>
<feature type="coiled-coil region" evidence="7">
    <location>
        <begin position="888"/>
        <end position="915"/>
    </location>
</feature>
<dbReference type="InterPro" id="IPR043502">
    <property type="entry name" value="DNA/RNA_pol_sf"/>
</dbReference>
<keyword evidence="1" id="KW-0808">Transferase</keyword>
<keyword evidence="2" id="KW-0548">Nucleotidyltransferase</keyword>